<dbReference type="Proteomes" id="UP000184442">
    <property type="component" value="Unassembled WGS sequence"/>
</dbReference>
<dbReference type="Gene3D" id="3.40.50.300">
    <property type="entry name" value="P-loop containing nucleotide triphosphate hydrolases"/>
    <property type="match status" value="1"/>
</dbReference>
<reference evidence="1 2" key="1">
    <citation type="submission" date="2016-11" db="EMBL/GenBank/DDBJ databases">
        <authorList>
            <person name="Jaros S."/>
            <person name="Januszkiewicz K."/>
            <person name="Wedrychowicz H."/>
        </authorList>
    </citation>
    <scope>NUCLEOTIDE SEQUENCE [LARGE SCALE GENOMIC DNA]</scope>
    <source>
        <strain evidence="1 2">DSM 19022</strain>
    </source>
</reference>
<dbReference type="RefSeq" id="WP_073026823.1">
    <property type="nucleotide sequence ID" value="NZ_FQZS01000021.1"/>
</dbReference>
<dbReference type="EMBL" id="FQZS01000021">
    <property type="protein sequence ID" value="SHJ22622.1"/>
    <property type="molecule type" value="Genomic_DNA"/>
</dbReference>
<dbReference type="STRING" id="1122184.SAMN02745176_02835"/>
<dbReference type="Pfam" id="PF10923">
    <property type="entry name" value="BrxC_BrxD"/>
    <property type="match status" value="1"/>
</dbReference>
<protein>
    <submittedName>
        <fullName evidence="1">Adenosylhomocysteinase</fullName>
    </submittedName>
</protein>
<dbReference type="InterPro" id="IPR027417">
    <property type="entry name" value="P-loop_NTPase"/>
</dbReference>
<dbReference type="NCBIfam" id="NF033438">
    <property type="entry name" value="BREX_BrxD"/>
    <property type="match status" value="1"/>
</dbReference>
<name>A0A1M6HKD7_9FIRM</name>
<evidence type="ECO:0000313" key="1">
    <source>
        <dbReference type="EMBL" id="SHJ22622.1"/>
    </source>
</evidence>
<dbReference type="InterPro" id="IPR021228">
    <property type="entry name" value="BrxD"/>
</dbReference>
<organism evidence="1 2">
    <name type="scientific">Lutispora thermophila DSM 19022</name>
    <dbReference type="NCBI Taxonomy" id="1122184"/>
    <lineage>
        <taxon>Bacteria</taxon>
        <taxon>Bacillati</taxon>
        <taxon>Bacillota</taxon>
        <taxon>Clostridia</taxon>
        <taxon>Lutisporales</taxon>
        <taxon>Lutisporaceae</taxon>
        <taxon>Lutispora</taxon>
    </lineage>
</organism>
<dbReference type="AlphaFoldDB" id="A0A1M6HKD7"/>
<accession>A0A1M6HKD7</accession>
<evidence type="ECO:0000313" key="2">
    <source>
        <dbReference type="Proteomes" id="UP000184442"/>
    </source>
</evidence>
<dbReference type="SUPFAM" id="SSF52540">
    <property type="entry name" value="P-loop containing nucleoside triphosphate hydrolases"/>
    <property type="match status" value="1"/>
</dbReference>
<dbReference type="OrthoDB" id="9772976at2"/>
<keyword evidence="2" id="KW-1185">Reference proteome</keyword>
<gene>
    <name evidence="1" type="ORF">SAMN02745176_02835</name>
</gene>
<proteinExistence type="predicted"/>
<sequence>MSEVLKDIINALRNGTVPAEGTEYIAVGIDDELKEIESQLEYVRKDKSAFKFIIGDYGSGKTFFSTAVREMAFSKNFVVSSVVISSEAPLHNFEELYRKIMGGLRVADNKKIPAFSVILEEWLLDLEDKVSAIEGISPEDNEEEFKKAMNKKINEELLVVGSIASSFANAIRAFYDAKYKGDTILAQAAVGWLKGENIGIEIKRKLGVTGSVKRENSFEFFRALLHMIKSTGYEGLVIILDEVETVQKLPRKDMRDQAYENLRLFIDETDRNGFPNCYFLYTGTDELMESEKGFKSYEPIYQRVKVEKDDKHRNLRQPLIYLEKFNNDKLIQVSKKVKQIHGQVYNWSPDLKITEHFIEKLVKEVTSGFGGEIRVGPRGYLRVFVDILDKAQMYDDYIPEEQFKFNDELINKAVEVEKETAHIVNF</sequence>